<feature type="transmembrane region" description="Helical" evidence="2">
    <location>
        <begin position="127"/>
        <end position="146"/>
    </location>
</feature>
<feature type="transmembrane region" description="Helical" evidence="2">
    <location>
        <begin position="190"/>
        <end position="212"/>
    </location>
</feature>
<feature type="transmembrane region" description="Helical" evidence="2">
    <location>
        <begin position="52"/>
        <end position="76"/>
    </location>
</feature>
<dbReference type="AlphaFoldDB" id="A0A6I4P2V3"/>
<feature type="transmembrane region" description="Helical" evidence="2">
    <location>
        <begin position="21"/>
        <end position="40"/>
    </location>
</feature>
<feature type="transmembrane region" description="Helical" evidence="2">
    <location>
        <begin position="83"/>
        <end position="107"/>
    </location>
</feature>
<comment type="caution">
    <text evidence="3">The sequence shown here is derived from an EMBL/GenBank/DDBJ whole genome shotgun (WGS) entry which is preliminary data.</text>
</comment>
<reference evidence="3 4" key="1">
    <citation type="submission" date="2019-12" db="EMBL/GenBank/DDBJ databases">
        <authorList>
            <person name="Kim Y.S."/>
        </authorList>
    </citation>
    <scope>NUCLEOTIDE SEQUENCE [LARGE SCALE GENOMIC DNA]</scope>
    <source>
        <strain evidence="3 4">MMS17-SY077</strain>
    </source>
</reference>
<evidence type="ECO:0000313" key="4">
    <source>
        <dbReference type="Proteomes" id="UP000438182"/>
    </source>
</evidence>
<proteinExistence type="predicted"/>
<feature type="transmembrane region" description="Helical" evidence="2">
    <location>
        <begin position="153"/>
        <end position="170"/>
    </location>
</feature>
<evidence type="ECO:0000256" key="2">
    <source>
        <dbReference type="SAM" id="Phobius"/>
    </source>
</evidence>
<dbReference type="RefSeq" id="WP_160426618.1">
    <property type="nucleotide sequence ID" value="NZ_WSTA01000090.1"/>
</dbReference>
<dbReference type="EMBL" id="WSTA01000090">
    <property type="protein sequence ID" value="MWB99962.1"/>
    <property type="molecule type" value="Genomic_DNA"/>
</dbReference>
<dbReference type="InterPro" id="IPR049713">
    <property type="entry name" value="Pr6Pr-like"/>
</dbReference>
<protein>
    <recommendedName>
        <fullName evidence="5">Pr6Pr family membrane protein</fullName>
    </recommendedName>
</protein>
<keyword evidence="2" id="KW-1133">Transmembrane helix</keyword>
<sequence>MTARTHGLVAGEARVRRGLGIARLTLAVIEIVALIGNYEYVLGFQFAVANFYSYFTIQSAILLVLVLLVAAAFAFVAPVDPPWLGVVRTIVTIYVLISGIVFGLIAWQSASFGVRVDVPWSDTLLHFVMPVLVIVVWSVDAVLAINPPLPWTTLGWVLVLPVCWLVYTLWRGGQVGWYPYFFLDETLVGGYWGVAGCCFAVLLVFLGLTWGFTGLHRMLWRRGRVRRTPGPQPSPDSEGTSPDSDESAVVMP</sequence>
<dbReference type="Proteomes" id="UP000438182">
    <property type="component" value="Unassembled WGS sequence"/>
</dbReference>
<name>A0A6I4P2V3_9MICO</name>
<evidence type="ECO:0000313" key="3">
    <source>
        <dbReference type="EMBL" id="MWB99962.1"/>
    </source>
</evidence>
<evidence type="ECO:0000256" key="1">
    <source>
        <dbReference type="SAM" id="MobiDB-lite"/>
    </source>
</evidence>
<keyword evidence="4" id="KW-1185">Reference proteome</keyword>
<feature type="region of interest" description="Disordered" evidence="1">
    <location>
        <begin position="226"/>
        <end position="252"/>
    </location>
</feature>
<evidence type="ECO:0008006" key="5">
    <source>
        <dbReference type="Google" id="ProtNLM"/>
    </source>
</evidence>
<gene>
    <name evidence="3" type="ORF">GB864_15555</name>
</gene>
<keyword evidence="2" id="KW-0812">Transmembrane</keyword>
<keyword evidence="2" id="KW-0472">Membrane</keyword>
<accession>A0A6I4P2V3</accession>
<organism evidence="3 4">
    <name type="scientific">Agromyces seonyuensis</name>
    <dbReference type="NCBI Taxonomy" id="2662446"/>
    <lineage>
        <taxon>Bacteria</taxon>
        <taxon>Bacillati</taxon>
        <taxon>Actinomycetota</taxon>
        <taxon>Actinomycetes</taxon>
        <taxon>Micrococcales</taxon>
        <taxon>Microbacteriaceae</taxon>
        <taxon>Agromyces</taxon>
    </lineage>
</organism>
<dbReference type="NCBIfam" id="NF038065">
    <property type="entry name" value="Pr6Pr"/>
    <property type="match status" value="1"/>
</dbReference>